<feature type="transmembrane region" description="Helical" evidence="1">
    <location>
        <begin position="88"/>
        <end position="114"/>
    </location>
</feature>
<evidence type="ECO:0000313" key="2">
    <source>
        <dbReference type="EMBL" id="AWB22717.1"/>
    </source>
</evidence>
<dbReference type="OrthoDB" id="9998495at2"/>
<dbReference type="Proteomes" id="UP000244755">
    <property type="component" value="Chromosome 1"/>
</dbReference>
<reference evidence="2 3" key="1">
    <citation type="submission" date="2018-04" db="EMBL/GenBank/DDBJ databases">
        <title>Methylobacterium sp. PR1016A genome.</title>
        <authorList>
            <person name="Park W."/>
        </authorList>
    </citation>
    <scope>NUCLEOTIDE SEQUENCE [LARGE SCALE GENOMIC DNA]</scope>
    <source>
        <strain evidence="2 3">PR1016A</strain>
    </source>
</reference>
<dbReference type="AlphaFoldDB" id="A0A2R4WME2"/>
<name>A0A2R4WME2_9HYPH</name>
<evidence type="ECO:0000256" key="1">
    <source>
        <dbReference type="SAM" id="Phobius"/>
    </source>
</evidence>
<dbReference type="KEGG" id="mee:DA075_18920"/>
<evidence type="ECO:0000313" key="3">
    <source>
        <dbReference type="Proteomes" id="UP000244755"/>
    </source>
</evidence>
<keyword evidence="3" id="KW-1185">Reference proteome</keyword>
<keyword evidence="1" id="KW-0472">Membrane</keyword>
<gene>
    <name evidence="2" type="ORF">DA075_18920</name>
</gene>
<keyword evidence="1" id="KW-0812">Transmembrane</keyword>
<dbReference type="RefSeq" id="WP_099954519.1">
    <property type="nucleotide sequence ID" value="NZ_CP028843.1"/>
</dbReference>
<sequence>MSTIQDHTLAFSSDMNAVLQNEAKLKQCAETVTGPDSLSSLTASRRDDLSAEKTEHVYAKAGAMQDASSGRAPMSDEMPDAVDGGIRLAGIGAAIGGLGAAASLTIAVGCIMALSSQTVRPSPVPPRPSPA</sequence>
<proteinExistence type="predicted"/>
<keyword evidence="1" id="KW-1133">Transmembrane helix</keyword>
<protein>
    <submittedName>
        <fullName evidence="2">Uncharacterized protein</fullName>
    </submittedName>
</protein>
<dbReference type="EMBL" id="CP028843">
    <property type="protein sequence ID" value="AWB22717.1"/>
    <property type="molecule type" value="Genomic_DNA"/>
</dbReference>
<accession>A0A2R4WME2</accession>
<organism evidence="2 3">
    <name type="scientific">Methylobacterium currus</name>
    <dbReference type="NCBI Taxonomy" id="2051553"/>
    <lineage>
        <taxon>Bacteria</taxon>
        <taxon>Pseudomonadati</taxon>
        <taxon>Pseudomonadota</taxon>
        <taxon>Alphaproteobacteria</taxon>
        <taxon>Hyphomicrobiales</taxon>
        <taxon>Methylobacteriaceae</taxon>
        <taxon>Methylobacterium</taxon>
    </lineage>
</organism>